<accession>A0A5B0PCZ3</accession>
<protein>
    <submittedName>
        <fullName evidence="1">Uncharacterized protein</fullName>
    </submittedName>
</protein>
<dbReference type="EMBL" id="VSWC01000066">
    <property type="protein sequence ID" value="KAA1098504.1"/>
    <property type="molecule type" value="Genomic_DNA"/>
</dbReference>
<evidence type="ECO:0000313" key="2">
    <source>
        <dbReference type="Proteomes" id="UP000324748"/>
    </source>
</evidence>
<dbReference type="Proteomes" id="UP000324748">
    <property type="component" value="Unassembled WGS sequence"/>
</dbReference>
<keyword evidence="2" id="KW-1185">Reference proteome</keyword>
<organism evidence="1 2">
    <name type="scientific">Puccinia graminis f. sp. tritici</name>
    <dbReference type="NCBI Taxonomy" id="56615"/>
    <lineage>
        <taxon>Eukaryota</taxon>
        <taxon>Fungi</taxon>
        <taxon>Dikarya</taxon>
        <taxon>Basidiomycota</taxon>
        <taxon>Pucciniomycotina</taxon>
        <taxon>Pucciniomycetes</taxon>
        <taxon>Pucciniales</taxon>
        <taxon>Pucciniaceae</taxon>
        <taxon>Puccinia</taxon>
    </lineage>
</organism>
<dbReference type="PANTHER" id="PTHR33096">
    <property type="entry name" value="CXC2 DOMAIN-CONTAINING PROTEIN"/>
    <property type="match status" value="1"/>
</dbReference>
<evidence type="ECO:0000313" key="1">
    <source>
        <dbReference type="EMBL" id="KAA1098504.1"/>
    </source>
</evidence>
<dbReference type="AlphaFoldDB" id="A0A5B0PCZ3"/>
<reference evidence="1 2" key="1">
    <citation type="submission" date="2019-05" db="EMBL/GenBank/DDBJ databases">
        <title>Emergence of the Ug99 lineage of the wheat stem rust pathogen through somatic hybridization.</title>
        <authorList>
            <person name="Li F."/>
            <person name="Upadhyaya N.M."/>
            <person name="Sperschneider J."/>
            <person name="Matny O."/>
            <person name="Nguyen-Phuc H."/>
            <person name="Mago R."/>
            <person name="Raley C."/>
            <person name="Miller M.E."/>
            <person name="Silverstein K.A.T."/>
            <person name="Henningsen E."/>
            <person name="Hirsch C.D."/>
            <person name="Visser B."/>
            <person name="Pretorius Z.A."/>
            <person name="Steffenson B.J."/>
            <person name="Schwessinger B."/>
            <person name="Dodds P.N."/>
            <person name="Figueroa M."/>
        </authorList>
    </citation>
    <scope>NUCLEOTIDE SEQUENCE [LARGE SCALE GENOMIC DNA]</scope>
    <source>
        <strain evidence="1">21-0</strain>
    </source>
</reference>
<sequence length="148" mass="17452">MWSGIQQLSHWLSKKFKLATKRRRETHEQLENLLSKQNPFKQPGCKYKVAFFQKQWNHQRTFRADHTDEEQERRDKLIKIYEHQGTLASLRERLLDPELLLLPEKDIKKNVKAIEKVAAKLGKEAEGVENLPSGEENSIMLFFTLHTA</sequence>
<dbReference type="PANTHER" id="PTHR33096:SF1">
    <property type="entry name" value="CXC1-LIKE CYSTEINE CLUSTER ASSOCIATED WITH KDZ TRANSPOSASES DOMAIN-CONTAINING PROTEIN"/>
    <property type="match status" value="1"/>
</dbReference>
<gene>
    <name evidence="1" type="ORF">PGT21_035992</name>
</gene>
<proteinExistence type="predicted"/>
<comment type="caution">
    <text evidence="1">The sequence shown here is derived from an EMBL/GenBank/DDBJ whole genome shotgun (WGS) entry which is preliminary data.</text>
</comment>
<dbReference type="OrthoDB" id="10566628at2759"/>
<name>A0A5B0PCZ3_PUCGR</name>